<comment type="caution">
    <text evidence="1">The sequence shown here is derived from an EMBL/GenBank/DDBJ whole genome shotgun (WGS) entry which is preliminary data.</text>
</comment>
<evidence type="ECO:0000313" key="2">
    <source>
        <dbReference type="Proteomes" id="UP001223586"/>
    </source>
</evidence>
<sequence>MLEKNDQIDPMRGFLMMMRVFHKEGTSKLILKLFDLAK</sequence>
<keyword evidence="2" id="KW-1185">Reference proteome</keyword>
<accession>A0ABT9WSC4</accession>
<organism evidence="1 2">
    <name type="scientific">Bacillus chungangensis</name>
    <dbReference type="NCBI Taxonomy" id="587633"/>
    <lineage>
        <taxon>Bacteria</taxon>
        <taxon>Bacillati</taxon>
        <taxon>Bacillota</taxon>
        <taxon>Bacilli</taxon>
        <taxon>Bacillales</taxon>
        <taxon>Bacillaceae</taxon>
        <taxon>Bacillus</taxon>
    </lineage>
</organism>
<dbReference type="Proteomes" id="UP001223586">
    <property type="component" value="Unassembled WGS sequence"/>
</dbReference>
<reference evidence="1 2" key="1">
    <citation type="submission" date="2023-07" db="EMBL/GenBank/DDBJ databases">
        <title>Genomic Encyclopedia of Type Strains, Phase IV (KMG-IV): sequencing the most valuable type-strain genomes for metagenomic binning, comparative biology and taxonomic classification.</title>
        <authorList>
            <person name="Goeker M."/>
        </authorList>
    </citation>
    <scope>NUCLEOTIDE SEQUENCE [LARGE SCALE GENOMIC DNA]</scope>
    <source>
        <strain evidence="1 2">DSM 23837</strain>
    </source>
</reference>
<dbReference type="EMBL" id="JAUSTT010000010">
    <property type="protein sequence ID" value="MDQ0176200.1"/>
    <property type="molecule type" value="Genomic_DNA"/>
</dbReference>
<evidence type="ECO:0000313" key="1">
    <source>
        <dbReference type="EMBL" id="MDQ0176200.1"/>
    </source>
</evidence>
<evidence type="ECO:0008006" key="3">
    <source>
        <dbReference type="Google" id="ProtNLM"/>
    </source>
</evidence>
<gene>
    <name evidence="1" type="ORF">J2S08_002036</name>
</gene>
<proteinExistence type="predicted"/>
<protein>
    <recommendedName>
        <fullName evidence="3">Transposase</fullName>
    </recommendedName>
</protein>
<name>A0ABT9WSC4_9BACI</name>